<feature type="binding site" evidence="7">
    <location>
        <position position="138"/>
    </location>
    <ligand>
        <name>S-adenosyl-L-methionine</name>
        <dbReference type="ChEBI" id="CHEBI:59789"/>
    </ligand>
</feature>
<comment type="catalytic activity">
    <reaction evidence="1 7">
        <text>guanosine(46) in tRNA + S-adenosyl-L-methionine = N(7)-methylguanosine(46) in tRNA + S-adenosyl-L-homocysteine</text>
        <dbReference type="Rhea" id="RHEA:42708"/>
        <dbReference type="Rhea" id="RHEA-COMP:10188"/>
        <dbReference type="Rhea" id="RHEA-COMP:10189"/>
        <dbReference type="ChEBI" id="CHEBI:57856"/>
        <dbReference type="ChEBI" id="CHEBI:59789"/>
        <dbReference type="ChEBI" id="CHEBI:74269"/>
        <dbReference type="ChEBI" id="CHEBI:74480"/>
        <dbReference type="EC" id="2.1.1.33"/>
    </reaction>
</comment>
<dbReference type="Proteomes" id="UP000277424">
    <property type="component" value="Unassembled WGS sequence"/>
</dbReference>
<dbReference type="InterPro" id="IPR029063">
    <property type="entry name" value="SAM-dependent_MTases_sf"/>
</dbReference>
<dbReference type="InterPro" id="IPR055361">
    <property type="entry name" value="tRNA_methyltr_TrmB_bact"/>
</dbReference>
<comment type="similarity">
    <text evidence="7">Belongs to the class I-like SAM-binding methyltransferase superfamily. TrmB family.</text>
</comment>
<dbReference type="UniPathway" id="UPA00989"/>
<dbReference type="GO" id="GO:0008176">
    <property type="term" value="F:tRNA (guanine(46)-N7)-methyltransferase activity"/>
    <property type="evidence" value="ECO:0007669"/>
    <property type="project" value="UniProtKB-UniRule"/>
</dbReference>
<dbReference type="Gene3D" id="3.40.50.150">
    <property type="entry name" value="Vaccinia Virus protein VP39"/>
    <property type="match status" value="1"/>
</dbReference>
<comment type="function">
    <text evidence="2 7">Catalyzes the formation of N(7)-methylguanine at position 46 (m7G46) in tRNA.</text>
</comment>
<dbReference type="InterPro" id="IPR003358">
    <property type="entry name" value="tRNA_(Gua-N-7)_MeTrfase_Trmb"/>
</dbReference>
<feature type="binding site" evidence="7">
    <location>
        <position position="116"/>
    </location>
    <ligand>
        <name>S-adenosyl-L-methionine</name>
        <dbReference type="ChEBI" id="CHEBI:59789"/>
    </ligand>
</feature>
<dbReference type="OrthoDB" id="9802090at2"/>
<keyword evidence="3 7" id="KW-0489">Methyltransferase</keyword>
<dbReference type="PANTHER" id="PTHR23417:SF14">
    <property type="entry name" value="PENTACOTRIPEPTIDE-REPEAT REGION OF PRORP DOMAIN-CONTAINING PROTEIN"/>
    <property type="match status" value="1"/>
</dbReference>
<evidence type="ECO:0000256" key="1">
    <source>
        <dbReference type="ARBA" id="ARBA00000142"/>
    </source>
</evidence>
<organism evidence="8 9">
    <name type="scientific">Oceanibaculum indicum</name>
    <dbReference type="NCBI Taxonomy" id="526216"/>
    <lineage>
        <taxon>Bacteria</taxon>
        <taxon>Pseudomonadati</taxon>
        <taxon>Pseudomonadota</taxon>
        <taxon>Alphaproteobacteria</taxon>
        <taxon>Rhodospirillales</taxon>
        <taxon>Oceanibaculaceae</taxon>
        <taxon>Oceanibaculum</taxon>
    </lineage>
</organism>
<dbReference type="EMBL" id="RBIG01000003">
    <property type="protein sequence ID" value="RKQ68713.1"/>
    <property type="molecule type" value="Genomic_DNA"/>
</dbReference>
<feature type="binding site" evidence="7">
    <location>
        <begin position="212"/>
        <end position="215"/>
    </location>
    <ligand>
        <name>substrate</name>
    </ligand>
</feature>
<feature type="binding site" evidence="7">
    <location>
        <position position="174"/>
    </location>
    <ligand>
        <name>substrate</name>
    </ligand>
</feature>
<dbReference type="EC" id="2.1.1.33" evidence="7"/>
<feature type="binding site" evidence="7">
    <location>
        <position position="89"/>
    </location>
    <ligand>
        <name>S-adenosyl-L-methionine</name>
        <dbReference type="ChEBI" id="CHEBI:59789"/>
    </ligand>
</feature>
<dbReference type="AlphaFoldDB" id="A0A420WCL0"/>
<comment type="caution">
    <text evidence="8">The sequence shown here is derived from an EMBL/GenBank/DDBJ whole genome shotgun (WGS) entry which is preliminary data.</text>
</comment>
<evidence type="ECO:0000313" key="9">
    <source>
        <dbReference type="Proteomes" id="UP000277424"/>
    </source>
</evidence>
<comment type="caution">
    <text evidence="7">Lacks conserved residue(s) required for the propagation of feature annotation.</text>
</comment>
<reference evidence="8 9" key="1">
    <citation type="submission" date="2018-10" db="EMBL/GenBank/DDBJ databases">
        <title>Comparative analysis of microorganisms from saline springs in Andes Mountain Range, Colombia.</title>
        <authorList>
            <person name="Rubin E."/>
        </authorList>
    </citation>
    <scope>NUCLEOTIDE SEQUENCE [LARGE SCALE GENOMIC DNA]</scope>
    <source>
        <strain evidence="8 9">USBA 36</strain>
    </source>
</reference>
<evidence type="ECO:0000256" key="7">
    <source>
        <dbReference type="HAMAP-Rule" id="MF_01057"/>
    </source>
</evidence>
<gene>
    <name evidence="7" type="primary">trmB</name>
    <name evidence="8" type="ORF">BCL74_3195</name>
</gene>
<proteinExistence type="inferred from homology"/>
<feature type="binding site" evidence="7">
    <location>
        <position position="64"/>
    </location>
    <ligand>
        <name>S-adenosyl-L-methionine</name>
        <dbReference type="ChEBI" id="CHEBI:59789"/>
    </ligand>
</feature>
<name>A0A420WCL0_9PROT</name>
<protein>
    <recommendedName>
        <fullName evidence="7">tRNA (guanine-N(7)-)-methyltransferase</fullName>
        <ecNumber evidence="7">2.1.1.33</ecNumber>
    </recommendedName>
    <alternativeName>
        <fullName evidence="7">tRNA (guanine(46)-N(7))-methyltransferase</fullName>
    </alternativeName>
    <alternativeName>
        <fullName evidence="7">tRNA(m7G46)-methyltransferase</fullName>
    </alternativeName>
</protein>
<evidence type="ECO:0000256" key="3">
    <source>
        <dbReference type="ARBA" id="ARBA00022603"/>
    </source>
</evidence>
<dbReference type="SUPFAM" id="SSF53335">
    <property type="entry name" value="S-adenosyl-L-methionine-dependent methyltransferases"/>
    <property type="match status" value="1"/>
</dbReference>
<dbReference type="PROSITE" id="PS51625">
    <property type="entry name" value="SAM_MT_TRMB"/>
    <property type="match status" value="1"/>
</dbReference>
<dbReference type="GO" id="GO:0043527">
    <property type="term" value="C:tRNA methyltransferase complex"/>
    <property type="evidence" value="ECO:0007669"/>
    <property type="project" value="TreeGrafter"/>
</dbReference>
<evidence type="ECO:0000256" key="4">
    <source>
        <dbReference type="ARBA" id="ARBA00022679"/>
    </source>
</evidence>
<evidence type="ECO:0000256" key="6">
    <source>
        <dbReference type="ARBA" id="ARBA00022694"/>
    </source>
</evidence>
<keyword evidence="4 7" id="KW-0808">Transferase</keyword>
<evidence type="ECO:0000256" key="2">
    <source>
        <dbReference type="ARBA" id="ARBA00003015"/>
    </source>
</evidence>
<dbReference type="RefSeq" id="WP_121221459.1">
    <property type="nucleotide sequence ID" value="NZ_RBIG01000003.1"/>
</dbReference>
<dbReference type="PANTHER" id="PTHR23417">
    <property type="entry name" value="3-DEOXY-D-MANNO-OCTULOSONIC-ACID TRANSFERASE/TRNA GUANINE-N 7 - -METHYLTRANSFERASE"/>
    <property type="match status" value="1"/>
</dbReference>
<comment type="pathway">
    <text evidence="7">tRNA modification; N(7)-methylguanine-tRNA biosynthesis.</text>
</comment>
<accession>A0A420WCL0</accession>
<keyword evidence="6 7" id="KW-0819">tRNA processing</keyword>
<feature type="binding site" evidence="7">
    <location>
        <position position="142"/>
    </location>
    <ligand>
        <name>substrate</name>
    </ligand>
</feature>
<dbReference type="HAMAP" id="MF_01057">
    <property type="entry name" value="tRNA_methyltr_TrmB"/>
    <property type="match status" value="1"/>
</dbReference>
<evidence type="ECO:0000256" key="5">
    <source>
        <dbReference type="ARBA" id="ARBA00022691"/>
    </source>
</evidence>
<sequence length="240" mass="27524">MSSEEDGRARKFYGRRRGRRLRPWREQLFDEALPNYALSLPADDTDVLDPAALFGAPVEALWIEVGFGGGEHLAAQAKAHPETGFIGFEPFVNGVASLLRYLEEGRLGNVRVHADDARPVLERLPEASVDRFFLLFPDPWPKKRHHFRRFIQPETVALLSRLLKDGAELRIASDDMGVARWMLAHVTEHPDFEWLARRPADWRDPPADWVQTRYEGKALAQGRRPVYLRFRRRPRGPAVG</sequence>
<keyword evidence="5 7" id="KW-0949">S-adenosyl-L-methionine</keyword>
<dbReference type="Pfam" id="PF02390">
    <property type="entry name" value="Methyltransf_4"/>
    <property type="match status" value="1"/>
</dbReference>
<evidence type="ECO:0000313" key="8">
    <source>
        <dbReference type="EMBL" id="RKQ68713.1"/>
    </source>
</evidence>